<proteinExistence type="predicted"/>
<dbReference type="EMBL" id="LR797461">
    <property type="protein sequence ID" value="CAB4218443.1"/>
    <property type="molecule type" value="Genomic_DNA"/>
</dbReference>
<organism evidence="1">
    <name type="scientific">uncultured Caudovirales phage</name>
    <dbReference type="NCBI Taxonomy" id="2100421"/>
    <lineage>
        <taxon>Viruses</taxon>
        <taxon>Duplodnaviria</taxon>
        <taxon>Heunggongvirae</taxon>
        <taxon>Uroviricota</taxon>
        <taxon>Caudoviricetes</taxon>
        <taxon>Peduoviridae</taxon>
        <taxon>Maltschvirus</taxon>
        <taxon>Maltschvirus maltsch</taxon>
    </lineage>
</organism>
<evidence type="ECO:0000313" key="1">
    <source>
        <dbReference type="EMBL" id="CAB4218443.1"/>
    </source>
</evidence>
<dbReference type="InterPro" id="IPR001646">
    <property type="entry name" value="5peptide_repeat"/>
</dbReference>
<dbReference type="PANTHER" id="PTHR14136">
    <property type="entry name" value="BTB_POZ DOMAIN-CONTAINING PROTEIN KCTD9"/>
    <property type="match status" value="1"/>
</dbReference>
<protein>
    <submittedName>
        <fullName evidence="1">Pentapeptide repeat</fullName>
    </submittedName>
</protein>
<name>A0A6J5SSM3_9CAUD</name>
<accession>A0A6J5SSM3</accession>
<sequence length="177" mass="19933">MTTQLKPNLPDLLAKHQEWLRLVHSSQSPLTEDQRNLRGDISGLRFTHETFSNCDLSYMNLENTHFEGCTFINSTLKGVWALDAYFDACEFVETNLSNAYGKRAEFSGSTLTHSDLSHSVWVDADFGQTNFSGVLAIGAFFQGATFEETIIKNADFRYAHNDIQNRGYFEGLSQSQG</sequence>
<reference evidence="1" key="1">
    <citation type="submission" date="2020-05" db="EMBL/GenBank/DDBJ databases">
        <authorList>
            <person name="Chiriac C."/>
            <person name="Salcher M."/>
            <person name="Ghai R."/>
            <person name="Kavagutti S V."/>
        </authorList>
    </citation>
    <scope>NUCLEOTIDE SEQUENCE</scope>
</reference>
<dbReference type="Gene3D" id="2.160.20.80">
    <property type="entry name" value="E3 ubiquitin-protein ligase SopA"/>
    <property type="match status" value="1"/>
</dbReference>
<gene>
    <name evidence="1" type="ORF">UFOVP1597_19</name>
</gene>
<dbReference type="InterPro" id="IPR051082">
    <property type="entry name" value="Pentapeptide-BTB/POZ_domain"/>
</dbReference>
<dbReference type="PANTHER" id="PTHR14136:SF17">
    <property type="entry name" value="BTB_POZ DOMAIN-CONTAINING PROTEIN KCTD9"/>
    <property type="match status" value="1"/>
</dbReference>
<dbReference type="Pfam" id="PF00805">
    <property type="entry name" value="Pentapeptide"/>
    <property type="match status" value="3"/>
</dbReference>
<dbReference type="SUPFAM" id="SSF141571">
    <property type="entry name" value="Pentapeptide repeat-like"/>
    <property type="match status" value="1"/>
</dbReference>